<evidence type="ECO:0000313" key="10">
    <source>
        <dbReference type="Proteomes" id="UP000635142"/>
    </source>
</evidence>
<evidence type="ECO:0000256" key="1">
    <source>
        <dbReference type="ARBA" id="ARBA00004651"/>
    </source>
</evidence>
<comment type="subcellular location">
    <subcellularLocation>
        <location evidence="1">Cell membrane</location>
        <topology evidence="1">Multi-pass membrane protein</topology>
    </subcellularLocation>
</comment>
<keyword evidence="10" id="KW-1185">Reference proteome</keyword>
<accession>A0A927D374</accession>
<sequence>MPTLSALLWPFFDAVVMVVALIALTRFAGLRSFSKMSGYDFAITVAMGSVLASVIVTKSTGPLVGIAALAALFAVQAVLSHLRVGSERAADAMDNAPLLIMRGSQVLEDNLAAAKMTRADLMAKLREANVLQLETVQAVIFEQTGDVSVMHGECAIDDEILQGVRATI</sequence>
<evidence type="ECO:0000256" key="7">
    <source>
        <dbReference type="SAM" id="Phobius"/>
    </source>
</evidence>
<dbReference type="InterPro" id="IPR023090">
    <property type="entry name" value="UPF0702_alpha/beta_dom_sf"/>
</dbReference>
<evidence type="ECO:0000256" key="4">
    <source>
        <dbReference type="ARBA" id="ARBA00022692"/>
    </source>
</evidence>
<proteinExistence type="inferred from homology"/>
<feature type="transmembrane region" description="Helical" evidence="7">
    <location>
        <begin position="6"/>
        <end position="25"/>
    </location>
</feature>
<protein>
    <submittedName>
        <fullName evidence="9">DUF421 domain-containing protein</fullName>
    </submittedName>
</protein>
<comment type="caution">
    <text evidence="9">The sequence shown here is derived from an EMBL/GenBank/DDBJ whole genome shotgun (WGS) entry which is preliminary data.</text>
</comment>
<evidence type="ECO:0000259" key="8">
    <source>
        <dbReference type="Pfam" id="PF04239"/>
    </source>
</evidence>
<dbReference type="GO" id="GO:0005886">
    <property type="term" value="C:plasma membrane"/>
    <property type="evidence" value="ECO:0007669"/>
    <property type="project" value="UniProtKB-SubCell"/>
</dbReference>
<dbReference type="Pfam" id="PF04239">
    <property type="entry name" value="DUF421"/>
    <property type="match status" value="1"/>
</dbReference>
<evidence type="ECO:0000256" key="6">
    <source>
        <dbReference type="ARBA" id="ARBA00023136"/>
    </source>
</evidence>
<dbReference type="RefSeq" id="WP_191074061.1">
    <property type="nucleotide sequence ID" value="NZ_JACTAG010000001.1"/>
</dbReference>
<dbReference type="PANTHER" id="PTHR34582">
    <property type="entry name" value="UPF0702 TRANSMEMBRANE PROTEIN YCAP"/>
    <property type="match status" value="1"/>
</dbReference>
<dbReference type="PANTHER" id="PTHR34582:SF6">
    <property type="entry name" value="UPF0702 TRANSMEMBRANE PROTEIN YCAP"/>
    <property type="match status" value="1"/>
</dbReference>
<dbReference type="Gene3D" id="3.30.240.20">
    <property type="entry name" value="bsu07140 like domains"/>
    <property type="match status" value="1"/>
</dbReference>
<feature type="transmembrane region" description="Helical" evidence="7">
    <location>
        <begin position="37"/>
        <end position="56"/>
    </location>
</feature>
<organism evidence="9 10">
    <name type="scientific">Sulfitobacter aestuariivivens</name>
    <dbReference type="NCBI Taxonomy" id="2766981"/>
    <lineage>
        <taxon>Bacteria</taxon>
        <taxon>Pseudomonadati</taxon>
        <taxon>Pseudomonadota</taxon>
        <taxon>Alphaproteobacteria</taxon>
        <taxon>Rhodobacterales</taxon>
        <taxon>Roseobacteraceae</taxon>
        <taxon>Sulfitobacter</taxon>
    </lineage>
</organism>
<keyword evidence="6 7" id="KW-0472">Membrane</keyword>
<keyword evidence="4 7" id="KW-0812">Transmembrane</keyword>
<dbReference type="Proteomes" id="UP000635142">
    <property type="component" value="Unassembled WGS sequence"/>
</dbReference>
<feature type="transmembrane region" description="Helical" evidence="7">
    <location>
        <begin position="62"/>
        <end position="79"/>
    </location>
</feature>
<gene>
    <name evidence="9" type="ORF">H9Q16_03995</name>
</gene>
<evidence type="ECO:0000256" key="3">
    <source>
        <dbReference type="ARBA" id="ARBA00022475"/>
    </source>
</evidence>
<reference evidence="9" key="1">
    <citation type="submission" date="2020-08" db="EMBL/GenBank/DDBJ databases">
        <title>Sulfitobacter aestuariivivens sp. nov., isolated from a tidal flat.</title>
        <authorList>
            <person name="Park S."/>
            <person name="Yoon J.-H."/>
        </authorList>
    </citation>
    <scope>NUCLEOTIDE SEQUENCE</scope>
    <source>
        <strain evidence="9">TSTF-M16</strain>
    </source>
</reference>
<evidence type="ECO:0000313" key="9">
    <source>
        <dbReference type="EMBL" id="MBD3663074.1"/>
    </source>
</evidence>
<keyword evidence="3" id="KW-1003">Cell membrane</keyword>
<keyword evidence="5 7" id="KW-1133">Transmembrane helix</keyword>
<comment type="similarity">
    <text evidence="2">Belongs to the UPF0702 family.</text>
</comment>
<dbReference type="AlphaFoldDB" id="A0A927D374"/>
<name>A0A927D374_9RHOB</name>
<dbReference type="EMBL" id="JACTAG010000001">
    <property type="protein sequence ID" value="MBD3663074.1"/>
    <property type="molecule type" value="Genomic_DNA"/>
</dbReference>
<evidence type="ECO:0000256" key="2">
    <source>
        <dbReference type="ARBA" id="ARBA00006448"/>
    </source>
</evidence>
<evidence type="ECO:0000256" key="5">
    <source>
        <dbReference type="ARBA" id="ARBA00022989"/>
    </source>
</evidence>
<dbReference type="InterPro" id="IPR007353">
    <property type="entry name" value="DUF421"/>
</dbReference>
<feature type="domain" description="YetF C-terminal" evidence="8">
    <location>
        <begin position="88"/>
        <end position="151"/>
    </location>
</feature>